<evidence type="ECO:0000256" key="1">
    <source>
        <dbReference type="ARBA" id="ARBA00004123"/>
    </source>
</evidence>
<keyword evidence="3" id="KW-0539">Nucleus</keyword>
<name>A0ABN8N9W5_9CNID</name>
<dbReference type="PANTHER" id="PTHR46380">
    <property type="entry name" value="CYCLIN-D-BINDING MYB-LIKE TRANSCRIPTION FACTOR 1"/>
    <property type="match status" value="1"/>
</dbReference>
<keyword evidence="2" id="KW-0238">DNA-binding</keyword>
<feature type="region of interest" description="Disordered" evidence="4">
    <location>
        <begin position="1"/>
        <end position="42"/>
    </location>
</feature>
<feature type="region of interest" description="Disordered" evidence="4">
    <location>
        <begin position="74"/>
        <end position="100"/>
    </location>
</feature>
<evidence type="ECO:0000256" key="2">
    <source>
        <dbReference type="ARBA" id="ARBA00023125"/>
    </source>
</evidence>
<gene>
    <name evidence="5" type="ORF">PLOB_00001103</name>
</gene>
<feature type="compositionally biased region" description="Polar residues" evidence="4">
    <location>
        <begin position="13"/>
        <end position="24"/>
    </location>
</feature>
<evidence type="ECO:0000313" key="5">
    <source>
        <dbReference type="EMBL" id="CAH3042753.1"/>
    </source>
</evidence>
<evidence type="ECO:0000313" key="6">
    <source>
        <dbReference type="Proteomes" id="UP001159405"/>
    </source>
</evidence>
<accession>A0ABN8N9W5</accession>
<feature type="compositionally biased region" description="Basic residues" evidence="4">
    <location>
        <begin position="26"/>
        <end position="37"/>
    </location>
</feature>
<sequence>MLELTGDAKAFPETSNDLEVQNKLNGKWKKNKEKKKKKEEERKKWVKDIMIMDLTCVNDKKEVVNSRAEMAENVEEPNIKEKKKKKKKRKKEDRRKRGQELVMGEVKNSINDNRLDGEEAGTCTCNSTAVMAESTEKQKDDEKLREAMLHADIIHQTWIPSEEQLELLKEKGFKIKKGKWSFQELKLLKANVHRFLETHALPDPVRILLRSSTDRKEGKSWKRFARENDFYRELGRGILRPLKAIYNCALRIYDESNHMGKYSDEEIKELERLHAVHVKNWVTIGRL</sequence>
<keyword evidence="6" id="KW-1185">Reference proteome</keyword>
<comment type="subcellular location">
    <subcellularLocation>
        <location evidence="1">Nucleus</location>
    </subcellularLocation>
</comment>
<protein>
    <submittedName>
        <fullName evidence="5">Uncharacterized protein</fullName>
    </submittedName>
</protein>
<proteinExistence type="predicted"/>
<evidence type="ECO:0000256" key="3">
    <source>
        <dbReference type="ARBA" id="ARBA00023242"/>
    </source>
</evidence>
<feature type="compositionally biased region" description="Basic residues" evidence="4">
    <location>
        <begin position="81"/>
        <end position="97"/>
    </location>
</feature>
<dbReference type="Proteomes" id="UP001159405">
    <property type="component" value="Unassembled WGS sequence"/>
</dbReference>
<reference evidence="5 6" key="1">
    <citation type="submission" date="2022-05" db="EMBL/GenBank/DDBJ databases">
        <authorList>
            <consortium name="Genoscope - CEA"/>
            <person name="William W."/>
        </authorList>
    </citation>
    <scope>NUCLEOTIDE SEQUENCE [LARGE SCALE GENOMIC DNA]</scope>
</reference>
<dbReference type="PANTHER" id="PTHR46380:SF2">
    <property type="entry name" value="CYCLIN-D-BINDING MYB-LIKE TRANSCRIPTION FACTOR 1"/>
    <property type="match status" value="1"/>
</dbReference>
<dbReference type="InterPro" id="IPR051651">
    <property type="entry name" value="DMTF1_DNA-bind_reg"/>
</dbReference>
<organism evidence="5 6">
    <name type="scientific">Porites lobata</name>
    <dbReference type="NCBI Taxonomy" id="104759"/>
    <lineage>
        <taxon>Eukaryota</taxon>
        <taxon>Metazoa</taxon>
        <taxon>Cnidaria</taxon>
        <taxon>Anthozoa</taxon>
        <taxon>Hexacorallia</taxon>
        <taxon>Scleractinia</taxon>
        <taxon>Fungiina</taxon>
        <taxon>Poritidae</taxon>
        <taxon>Porites</taxon>
    </lineage>
</organism>
<evidence type="ECO:0000256" key="4">
    <source>
        <dbReference type="SAM" id="MobiDB-lite"/>
    </source>
</evidence>
<comment type="caution">
    <text evidence="5">The sequence shown here is derived from an EMBL/GenBank/DDBJ whole genome shotgun (WGS) entry which is preliminary data.</text>
</comment>
<dbReference type="EMBL" id="CALNXK010000010">
    <property type="protein sequence ID" value="CAH3042753.1"/>
    <property type="molecule type" value="Genomic_DNA"/>
</dbReference>